<evidence type="ECO:0000256" key="1">
    <source>
        <dbReference type="SAM" id="Coils"/>
    </source>
</evidence>
<sequence length="309" mass="37408">MFTKLKWLDENITYDEFCKLFVIIFQDQNVLNICKEIYSFQISKGGNDLKYEIDTFSRLISDKIYQIYWNFDEDEMRMARMKLMSEENESCLAEIKSLNDEIDKMVIDHKDKVQEYKTKKIQFDERVVKVYREAQLNKVRIERKNRNEMLINLMEREKELDDLEKINKENKRKFIALKETNILETEQMKKELFRKEEFLKMFSNRFGKDMLMRYKKKKGLEHSIEEKKDTVQTLKDNITSMSKYLADLQEAERVYLKREVYDKLDAIRKRIALRTITAFIMPYVNLKFKSRKKKAKSKKTNGSNKKSIK</sequence>
<protein>
    <recommendedName>
        <fullName evidence="4">IQ domain-containing protein D</fullName>
    </recommendedName>
</protein>
<dbReference type="AlphaFoldDB" id="A0A9P0JAW0"/>
<name>A0A9P0JAW0_APHGO</name>
<reference evidence="2" key="2">
    <citation type="submission" date="2022-10" db="EMBL/GenBank/DDBJ databases">
        <authorList>
            <consortium name="ENA_rothamsted_submissions"/>
            <consortium name="culmorum"/>
            <person name="King R."/>
        </authorList>
    </citation>
    <scope>NUCLEOTIDE SEQUENCE</scope>
</reference>
<organism evidence="2 3">
    <name type="scientific">Aphis gossypii</name>
    <name type="common">Cotton aphid</name>
    <dbReference type="NCBI Taxonomy" id="80765"/>
    <lineage>
        <taxon>Eukaryota</taxon>
        <taxon>Metazoa</taxon>
        <taxon>Ecdysozoa</taxon>
        <taxon>Arthropoda</taxon>
        <taxon>Hexapoda</taxon>
        <taxon>Insecta</taxon>
        <taxon>Pterygota</taxon>
        <taxon>Neoptera</taxon>
        <taxon>Paraneoptera</taxon>
        <taxon>Hemiptera</taxon>
        <taxon>Sternorrhyncha</taxon>
        <taxon>Aphidomorpha</taxon>
        <taxon>Aphidoidea</taxon>
        <taxon>Aphididae</taxon>
        <taxon>Aphidini</taxon>
        <taxon>Aphis</taxon>
        <taxon>Aphis</taxon>
    </lineage>
</organism>
<evidence type="ECO:0000313" key="3">
    <source>
        <dbReference type="Proteomes" id="UP001154329"/>
    </source>
</evidence>
<dbReference type="EMBL" id="OU899036">
    <property type="protein sequence ID" value="CAH1731420.1"/>
    <property type="molecule type" value="Genomic_DNA"/>
</dbReference>
<keyword evidence="1" id="KW-0175">Coiled coil</keyword>
<reference evidence="2" key="1">
    <citation type="submission" date="2022-02" db="EMBL/GenBank/DDBJ databases">
        <authorList>
            <person name="King R."/>
        </authorList>
    </citation>
    <scope>NUCLEOTIDE SEQUENCE</scope>
</reference>
<evidence type="ECO:0000313" key="2">
    <source>
        <dbReference type="EMBL" id="CAH1731420.1"/>
    </source>
</evidence>
<gene>
    <name evidence="2" type="ORF">APHIGO_LOCUS8130</name>
</gene>
<evidence type="ECO:0008006" key="4">
    <source>
        <dbReference type="Google" id="ProtNLM"/>
    </source>
</evidence>
<proteinExistence type="predicted"/>
<feature type="coiled-coil region" evidence="1">
    <location>
        <begin position="146"/>
        <end position="180"/>
    </location>
</feature>
<accession>A0A9P0JAW0</accession>
<keyword evidence="3" id="KW-1185">Reference proteome</keyword>
<dbReference type="Proteomes" id="UP001154329">
    <property type="component" value="Chromosome 3"/>
</dbReference>